<gene>
    <name evidence="3" type="ORF">O0V09_00160</name>
</gene>
<dbReference type="InterPro" id="IPR038756">
    <property type="entry name" value="CheX-like"/>
</dbReference>
<evidence type="ECO:0000313" key="3">
    <source>
        <dbReference type="EMBL" id="MCZ0863591.1"/>
    </source>
</evidence>
<dbReference type="SUPFAM" id="SSF103039">
    <property type="entry name" value="CheC-like"/>
    <property type="match status" value="1"/>
</dbReference>
<accession>A0A9J6RHA4</accession>
<reference evidence="3 4" key="1">
    <citation type="submission" date="2022-12" db="EMBL/GenBank/DDBJ databases">
        <title>Dasania phycosphaerae sp. nov., isolated from particulate material of the south coast of Korea.</title>
        <authorList>
            <person name="Jiang Y."/>
        </authorList>
    </citation>
    <scope>NUCLEOTIDE SEQUENCE [LARGE SCALE GENOMIC DNA]</scope>
    <source>
        <strain evidence="3 4">GY-19</strain>
    </source>
</reference>
<dbReference type="InterPro" id="IPR028976">
    <property type="entry name" value="CheC-like_sf"/>
</dbReference>
<feature type="domain" description="Chemotaxis phosphatase CheX-like" evidence="2">
    <location>
        <begin position="42"/>
        <end position="139"/>
    </location>
</feature>
<organism evidence="3 4">
    <name type="scientific">Dasania phycosphaerae</name>
    <dbReference type="NCBI Taxonomy" id="2950436"/>
    <lineage>
        <taxon>Bacteria</taxon>
        <taxon>Pseudomonadati</taxon>
        <taxon>Pseudomonadota</taxon>
        <taxon>Gammaproteobacteria</taxon>
        <taxon>Cellvibrionales</taxon>
        <taxon>Spongiibacteraceae</taxon>
        <taxon>Dasania</taxon>
    </lineage>
</organism>
<dbReference type="Gene3D" id="3.40.1550.10">
    <property type="entry name" value="CheC-like"/>
    <property type="match status" value="1"/>
</dbReference>
<dbReference type="CDD" id="cd17906">
    <property type="entry name" value="CheX"/>
    <property type="match status" value="1"/>
</dbReference>
<evidence type="ECO:0000256" key="1">
    <source>
        <dbReference type="ARBA" id="ARBA00022500"/>
    </source>
</evidence>
<dbReference type="EMBL" id="JAPTGG010000001">
    <property type="protein sequence ID" value="MCZ0863591.1"/>
    <property type="molecule type" value="Genomic_DNA"/>
</dbReference>
<keyword evidence="1" id="KW-0145">Chemotaxis</keyword>
<dbReference type="AlphaFoldDB" id="A0A9J6RHA4"/>
<comment type="caution">
    <text evidence="3">The sequence shown here is derived from an EMBL/GenBank/DDBJ whole genome shotgun (WGS) entry which is preliminary data.</text>
</comment>
<dbReference type="GO" id="GO:0006935">
    <property type="term" value="P:chemotaxis"/>
    <property type="evidence" value="ECO:0007669"/>
    <property type="project" value="UniProtKB-KW"/>
</dbReference>
<evidence type="ECO:0000259" key="2">
    <source>
        <dbReference type="Pfam" id="PF13690"/>
    </source>
</evidence>
<evidence type="ECO:0000313" key="4">
    <source>
        <dbReference type="Proteomes" id="UP001069090"/>
    </source>
</evidence>
<sequence length="153" mass="16157">MNSQYINPLLTATVNVLTTMAMVEVKVGKPSLKEGTNCLGDITSVIDLKGEKHHGSLAISFSQAAILNIASNMLGESFDTIDEAIADVVGEITNMITGNAKQIYSEGGLDFALATPKTLIGKDTPVAHTVTGATILMPFSTDAGEFYVEVCFN</sequence>
<dbReference type="PANTHER" id="PTHR39452:SF1">
    <property type="entry name" value="CHEY-P PHOSPHATASE CHEX"/>
    <property type="match status" value="1"/>
</dbReference>
<name>A0A9J6RHA4_9GAMM</name>
<dbReference type="Proteomes" id="UP001069090">
    <property type="component" value="Unassembled WGS sequence"/>
</dbReference>
<dbReference type="PANTHER" id="PTHR39452">
    <property type="entry name" value="CHEY-P PHOSPHATASE CHEX"/>
    <property type="match status" value="1"/>
</dbReference>
<dbReference type="RefSeq" id="WP_258329739.1">
    <property type="nucleotide sequence ID" value="NZ_JAPTGG010000001.1"/>
</dbReference>
<protein>
    <submittedName>
        <fullName evidence="3">Chemotaxis protein CheX</fullName>
    </submittedName>
</protein>
<proteinExistence type="predicted"/>
<keyword evidence="4" id="KW-1185">Reference proteome</keyword>
<dbReference type="Pfam" id="PF13690">
    <property type="entry name" value="CheX"/>
    <property type="match status" value="1"/>
</dbReference>
<dbReference type="InterPro" id="IPR028051">
    <property type="entry name" value="CheX-like_dom"/>
</dbReference>